<keyword evidence="4" id="KW-1185">Reference proteome</keyword>
<dbReference type="InterPro" id="IPR036921">
    <property type="entry name" value="PurM-like_N_sf"/>
</dbReference>
<dbReference type="GO" id="GO:0009030">
    <property type="term" value="F:thiamine-phosphate kinase activity"/>
    <property type="evidence" value="ECO:0007669"/>
    <property type="project" value="UniProtKB-EC"/>
</dbReference>
<keyword evidence="3" id="KW-0418">Kinase</keyword>
<dbReference type="RefSeq" id="WP_156013545.1">
    <property type="nucleotide sequence ID" value="NZ_CP045484.1"/>
</dbReference>
<reference evidence="2 5" key="2">
    <citation type="submission" date="2020-08" db="EMBL/GenBank/DDBJ databases">
        <title>Genomic Encyclopedia of Type Strains, Phase IV (KMG-IV): sequencing the most valuable type-strain genomes for metagenomic binning, comparative biology and taxonomic classification.</title>
        <authorList>
            <person name="Goeker M."/>
        </authorList>
    </citation>
    <scope>NUCLEOTIDE SEQUENCE [LARGE SCALE GENOMIC DNA]</scope>
    <source>
        <strain evidence="2 5">DSM 12421</strain>
    </source>
</reference>
<evidence type="ECO:0000259" key="1">
    <source>
        <dbReference type="Pfam" id="PF00586"/>
    </source>
</evidence>
<dbReference type="Gene3D" id="3.30.1330.10">
    <property type="entry name" value="PurM-like, N-terminal domain"/>
    <property type="match status" value="1"/>
</dbReference>
<evidence type="ECO:0000313" key="2">
    <source>
        <dbReference type="EMBL" id="MBB5253171.1"/>
    </source>
</evidence>
<gene>
    <name evidence="3" type="ORF">D1869_00970</name>
    <name evidence="2" type="ORF">HNQ62_000913</name>
</gene>
<dbReference type="Pfam" id="PF00586">
    <property type="entry name" value="AIRS"/>
    <property type="match status" value="1"/>
</dbReference>
<dbReference type="Gene3D" id="3.90.650.10">
    <property type="entry name" value="PurM-like C-terminal domain"/>
    <property type="match status" value="1"/>
</dbReference>
<dbReference type="Proteomes" id="UP000427373">
    <property type="component" value="Chromosome"/>
</dbReference>
<proteinExistence type="predicted"/>
<name>A0A650CED5_SULOH</name>
<dbReference type="GeneID" id="42799775"/>
<dbReference type="SUPFAM" id="SSF55326">
    <property type="entry name" value="PurM N-terminal domain-like"/>
    <property type="match status" value="1"/>
</dbReference>
<dbReference type="InterPro" id="IPR036676">
    <property type="entry name" value="PurM-like_C_sf"/>
</dbReference>
<accession>A0A650CED5</accession>
<dbReference type="KEGG" id="soh:D1869_00970"/>
<keyword evidence="2" id="KW-0808">Transferase</keyword>
<dbReference type="PANTHER" id="PTHR30270:SF0">
    <property type="entry name" value="THIAMINE-MONOPHOSPHATE KINASE"/>
    <property type="match status" value="1"/>
</dbReference>
<dbReference type="EMBL" id="JACHFY010000003">
    <property type="protein sequence ID" value="MBB5253171.1"/>
    <property type="molecule type" value="Genomic_DNA"/>
</dbReference>
<feature type="domain" description="PurM-like N-terminal" evidence="1">
    <location>
        <begin position="29"/>
        <end position="124"/>
    </location>
</feature>
<dbReference type="Proteomes" id="UP000582213">
    <property type="component" value="Unassembled WGS sequence"/>
</dbReference>
<dbReference type="InterPro" id="IPR016188">
    <property type="entry name" value="PurM-like_N"/>
</dbReference>
<dbReference type="PANTHER" id="PTHR30270">
    <property type="entry name" value="THIAMINE-MONOPHOSPHATE KINASE"/>
    <property type="match status" value="1"/>
</dbReference>
<dbReference type="EMBL" id="CP045484">
    <property type="protein sequence ID" value="QGR15917.1"/>
    <property type="molecule type" value="Genomic_DNA"/>
</dbReference>
<sequence>MSEHEIIKNIIGKYSYVEDDVYVDKDNNMYKIDGFKLDYTFDFMDFYDIGWKAVTAVMSDIFSKGGIPKFILSSLGIEKKHVSQIENMIRGIKDASDYYGSLYIGGDLNSASTIGWIDVAGVGKAICYKDVKNIRENDLVIISNFIGYTSIVFLSYINNWKIKLTETEINKIRHPIINRRIKDLFENYCSSINYSTDISDGLIISLYNIIERSKKGIELLDLPFSKNVIEKTYEYGIKIDDLLKYGGEEFETLIVVKHENASEIIDYMEYLGFSPNVIGRITSRAVLEYKKSIIKKTGWDNFTGWF</sequence>
<dbReference type="AlphaFoldDB" id="A0A650CED5"/>
<dbReference type="InterPro" id="IPR006283">
    <property type="entry name" value="ThiL-like"/>
</dbReference>
<dbReference type="EC" id="2.7.4.16" evidence="2"/>
<dbReference type="GO" id="GO:0009228">
    <property type="term" value="P:thiamine biosynthetic process"/>
    <property type="evidence" value="ECO:0007669"/>
    <property type="project" value="InterPro"/>
</dbReference>
<evidence type="ECO:0000313" key="4">
    <source>
        <dbReference type="Proteomes" id="UP000427373"/>
    </source>
</evidence>
<evidence type="ECO:0000313" key="5">
    <source>
        <dbReference type="Proteomes" id="UP000582213"/>
    </source>
</evidence>
<evidence type="ECO:0000313" key="3">
    <source>
        <dbReference type="EMBL" id="QGR15917.1"/>
    </source>
</evidence>
<reference evidence="3 4" key="1">
    <citation type="submission" date="2019-10" db="EMBL/GenBank/DDBJ databases">
        <title>Genome Sequences from Six Type Strain Members of the Archaeal Family Sulfolobaceae: Acidianus ambivalens, Acidianus infernus, Metallosphaera prunae, Stygiolobus azoricus, Sulfolobus metallicus, and Sulfurisphaera ohwakuensis.</title>
        <authorList>
            <person name="Counts J.A."/>
            <person name="Kelly R.M."/>
        </authorList>
    </citation>
    <scope>NUCLEOTIDE SEQUENCE [LARGE SCALE GENOMIC DNA]</scope>
    <source>
        <strain evidence="3 4">TA-1</strain>
    </source>
</reference>
<dbReference type="SUPFAM" id="SSF56042">
    <property type="entry name" value="PurM C-terminal domain-like"/>
    <property type="match status" value="1"/>
</dbReference>
<dbReference type="CDD" id="cd02194">
    <property type="entry name" value="ThiL"/>
    <property type="match status" value="1"/>
</dbReference>
<protein>
    <submittedName>
        <fullName evidence="3">Thiamine-monophosphate kinase</fullName>
        <ecNumber evidence="2">2.7.4.16</ecNumber>
    </submittedName>
</protein>
<organism evidence="3 4">
    <name type="scientific">Sulfurisphaera ohwakuensis</name>
    <dbReference type="NCBI Taxonomy" id="69656"/>
    <lineage>
        <taxon>Archaea</taxon>
        <taxon>Thermoproteota</taxon>
        <taxon>Thermoprotei</taxon>
        <taxon>Sulfolobales</taxon>
        <taxon>Sulfolobaceae</taxon>
        <taxon>Sulfurisphaera</taxon>
    </lineage>
</organism>
<dbReference type="OrthoDB" id="45909at2157"/>